<reference evidence="1" key="2">
    <citation type="journal article" date="2022" name="Curr. Genet.">
        <title>Suggestion for a new bacteriophage genus for the Klebsiella pneumoniae phage vB_KpnS-Carvaje.</title>
        <authorList>
            <person name="Sousa J.C."/>
            <person name="Sillankorva S."/>
            <person name="Faustino A."/>
            <person name="Carvalho C.M."/>
        </authorList>
    </citation>
    <scope>NUCLEOTIDE SEQUENCE</scope>
</reference>
<name>A0AAE8ZCF7_9CAUD</name>
<accession>A0AAE8ZCF7</accession>
<evidence type="ECO:0000313" key="1">
    <source>
        <dbReference type="EMBL" id="UJQ44009.1"/>
    </source>
</evidence>
<reference evidence="1" key="1">
    <citation type="submission" date="2021-11" db="EMBL/GenBank/DDBJ databases">
        <authorList>
            <person name="Sousa J."/>
            <person name="Sillankorva S."/>
            <person name="Faustino A."/>
            <person name="Carvalho C."/>
        </authorList>
    </citation>
    <scope>NUCLEOTIDE SEQUENCE</scope>
</reference>
<dbReference type="EMBL" id="OL604152">
    <property type="protein sequence ID" value="UJQ44009.1"/>
    <property type="molecule type" value="Genomic_DNA"/>
</dbReference>
<proteinExistence type="predicted"/>
<sequence>MARNVNDINRITGVFKDIKADLQDFTNREVIRYVLTLRNILISEPPTGTPIDTGWASNNWWFDQGQPANSPSTASGDVATSKARIEQDTITISSIVVNGQSLHITNNVPYIGVLNSGSSLQTPSGFVDRAILTAGIMVRFNQ</sequence>
<gene>
    <name evidence="1" type="ORF">vBKpnSCarvaje_0045</name>
</gene>
<protein>
    <submittedName>
        <fullName evidence="1">Tail component protein</fullName>
    </submittedName>
</protein>
<dbReference type="Proteomes" id="UP000829649">
    <property type="component" value="Segment"/>
</dbReference>
<keyword evidence="2" id="KW-1185">Reference proteome</keyword>
<organism evidence="1 2">
    <name type="scientific">Klebsiella phage vB_KpnS-Carvaje</name>
    <dbReference type="NCBI Taxonomy" id="2900314"/>
    <lineage>
        <taxon>Viruses</taxon>
        <taxon>Duplodnaviria</taxon>
        <taxon>Heunggongvirae</taxon>
        <taxon>Uroviricota</taxon>
        <taxon>Caudoviricetes</taxon>
        <taxon>Carvajevirus</taxon>
        <taxon>Carvajevirus carvaje</taxon>
    </lineage>
</organism>
<evidence type="ECO:0000313" key="2">
    <source>
        <dbReference type="Proteomes" id="UP000829649"/>
    </source>
</evidence>